<dbReference type="InterPro" id="IPR004530">
    <property type="entry name" value="Phe-tRNA-synth_IIc_mito"/>
</dbReference>
<dbReference type="GO" id="GO:0005759">
    <property type="term" value="C:mitochondrial matrix"/>
    <property type="evidence" value="ECO:0007669"/>
    <property type="project" value="UniProtKB-SubCell"/>
</dbReference>
<dbReference type="FunFam" id="3.30.930.10:FF:000041">
    <property type="entry name" value="Phenylalanyl-tRNA synthetase 2, mitochondrial"/>
    <property type="match status" value="1"/>
</dbReference>
<keyword evidence="9" id="KW-0809">Transit peptide</keyword>
<dbReference type="SMART" id="SM00896">
    <property type="entry name" value="FDX-ACB"/>
    <property type="match status" value="1"/>
</dbReference>
<evidence type="ECO:0000256" key="14">
    <source>
        <dbReference type="ARBA" id="ARBA00049255"/>
    </source>
</evidence>
<comment type="function">
    <text evidence="15">Is responsible for the charging of tRNA(Phe) with phenylalanine in mitochondrial translation. To a lesser extent, also catalyzes direct attachment of m-Tyr (an oxidized version of Phe) to tRNA(Phe), thereby opening the way for delivery of the misacylated tRNA to the ribosome and incorporation of ROS-damaged amino acid into proteins.</text>
</comment>
<dbReference type="EMBL" id="GEDC01015884">
    <property type="protein sequence ID" value="JAS21414.1"/>
    <property type="molecule type" value="Transcribed_RNA"/>
</dbReference>
<dbReference type="InterPro" id="IPR005121">
    <property type="entry name" value="Fdx_antiC-bd"/>
</dbReference>
<dbReference type="GO" id="GO:0005524">
    <property type="term" value="F:ATP binding"/>
    <property type="evidence" value="ECO:0007669"/>
    <property type="project" value="UniProtKB-KW"/>
</dbReference>
<evidence type="ECO:0000256" key="10">
    <source>
        <dbReference type="ARBA" id="ARBA00022990"/>
    </source>
</evidence>
<feature type="domain" description="FDX-ACB" evidence="18">
    <location>
        <begin position="336"/>
        <end position="429"/>
    </location>
</feature>
<evidence type="ECO:0000259" key="18">
    <source>
        <dbReference type="PROSITE" id="PS51447"/>
    </source>
</evidence>
<evidence type="ECO:0000256" key="6">
    <source>
        <dbReference type="ARBA" id="ARBA00022741"/>
    </source>
</evidence>
<dbReference type="AlphaFoldDB" id="A0A1B6CIP1"/>
<name>A0A1B6CIP1_9HEMI</name>
<comment type="subcellular location">
    <subcellularLocation>
        <location evidence="1">Mitochondrion matrix</location>
    </subcellularLocation>
</comment>
<evidence type="ECO:0000256" key="5">
    <source>
        <dbReference type="ARBA" id="ARBA00022598"/>
    </source>
</evidence>
<dbReference type="Gene3D" id="3.30.930.10">
    <property type="entry name" value="Bira Bifunctional Protein, Domain 2"/>
    <property type="match status" value="1"/>
</dbReference>
<dbReference type="GO" id="GO:0000049">
    <property type="term" value="F:tRNA binding"/>
    <property type="evidence" value="ECO:0007669"/>
    <property type="project" value="InterPro"/>
</dbReference>
<evidence type="ECO:0000256" key="4">
    <source>
        <dbReference type="ARBA" id="ARBA00012814"/>
    </source>
</evidence>
<comment type="subunit">
    <text evidence="3">Monomer.</text>
</comment>
<gene>
    <name evidence="20" type="ORF">g.43156</name>
    <name evidence="19" type="ORF">g.43157</name>
</gene>
<evidence type="ECO:0000256" key="3">
    <source>
        <dbReference type="ARBA" id="ARBA00011245"/>
    </source>
</evidence>
<dbReference type="EC" id="6.1.1.20" evidence="4"/>
<dbReference type="EMBL" id="GEDC01023952">
    <property type="protein sequence ID" value="JAS13346.1"/>
    <property type="molecule type" value="Transcribed_RNA"/>
</dbReference>
<evidence type="ECO:0000256" key="13">
    <source>
        <dbReference type="ARBA" id="ARBA00031194"/>
    </source>
</evidence>
<evidence type="ECO:0000256" key="12">
    <source>
        <dbReference type="ARBA" id="ARBA00023146"/>
    </source>
</evidence>
<accession>A0A1B6CIP1</accession>
<evidence type="ECO:0000256" key="8">
    <source>
        <dbReference type="ARBA" id="ARBA00022917"/>
    </source>
</evidence>
<keyword evidence="6" id="KW-0547">Nucleotide-binding</keyword>
<comment type="similarity">
    <text evidence="2">Belongs to the class-II aminoacyl-tRNA synthetase family.</text>
</comment>
<evidence type="ECO:0000256" key="7">
    <source>
        <dbReference type="ARBA" id="ARBA00022840"/>
    </source>
</evidence>
<keyword evidence="8" id="KW-0648">Protein biosynthesis</keyword>
<dbReference type="SUPFAM" id="SSF54991">
    <property type="entry name" value="Anticodon-binding domain of PheRS"/>
    <property type="match status" value="1"/>
</dbReference>
<feature type="domain" description="Aminoacyl-transfer RNA synthetases class-II family profile" evidence="17">
    <location>
        <begin position="152"/>
        <end position="334"/>
    </location>
</feature>
<keyword evidence="10" id="KW-0007">Acetylation</keyword>
<reference evidence="19" key="1">
    <citation type="submission" date="2015-12" db="EMBL/GenBank/DDBJ databases">
        <title>De novo transcriptome assembly of four potential Pierce s Disease insect vectors from Arizona vineyards.</title>
        <authorList>
            <person name="Tassone E.E."/>
        </authorList>
    </citation>
    <scope>NUCLEOTIDE SEQUENCE</scope>
</reference>
<dbReference type="InterPro" id="IPR036690">
    <property type="entry name" value="Fdx_antiC-bd_sf"/>
</dbReference>
<evidence type="ECO:0000256" key="15">
    <source>
        <dbReference type="ARBA" id="ARBA00060211"/>
    </source>
</evidence>
<evidence type="ECO:0000256" key="16">
    <source>
        <dbReference type="ARBA" id="ARBA00073229"/>
    </source>
</evidence>
<keyword evidence="7" id="KW-0067">ATP-binding</keyword>
<dbReference type="PANTHER" id="PTHR11538:SF41">
    <property type="entry name" value="PHENYLALANINE--TRNA LIGASE, MITOCHONDRIAL"/>
    <property type="match status" value="1"/>
</dbReference>
<dbReference type="GO" id="GO:0006432">
    <property type="term" value="P:phenylalanyl-tRNA aminoacylation"/>
    <property type="evidence" value="ECO:0007669"/>
    <property type="project" value="InterPro"/>
</dbReference>
<evidence type="ECO:0000256" key="1">
    <source>
        <dbReference type="ARBA" id="ARBA00004305"/>
    </source>
</evidence>
<dbReference type="SUPFAM" id="SSF55681">
    <property type="entry name" value="Class II aaRS and biotin synthetases"/>
    <property type="match status" value="1"/>
</dbReference>
<proteinExistence type="inferred from homology"/>
<dbReference type="InterPro" id="IPR045864">
    <property type="entry name" value="aa-tRNA-synth_II/BPL/LPL"/>
</dbReference>
<dbReference type="Pfam" id="PF01409">
    <property type="entry name" value="tRNA-synt_2d"/>
    <property type="match status" value="2"/>
</dbReference>
<evidence type="ECO:0000256" key="2">
    <source>
        <dbReference type="ARBA" id="ARBA00008226"/>
    </source>
</evidence>
<evidence type="ECO:0000313" key="19">
    <source>
        <dbReference type="EMBL" id="JAS13346.1"/>
    </source>
</evidence>
<dbReference type="InterPro" id="IPR006195">
    <property type="entry name" value="aa-tRNA-synth_II"/>
</dbReference>
<dbReference type="InterPro" id="IPR002319">
    <property type="entry name" value="Phenylalanyl-tRNA_Synthase"/>
</dbReference>
<dbReference type="PROSITE" id="PS50862">
    <property type="entry name" value="AA_TRNA_LIGASE_II"/>
    <property type="match status" value="1"/>
</dbReference>
<dbReference type="Gene3D" id="3.30.70.380">
    <property type="entry name" value="Ferrodoxin-fold anticodon-binding domain"/>
    <property type="match status" value="1"/>
</dbReference>
<evidence type="ECO:0000256" key="11">
    <source>
        <dbReference type="ARBA" id="ARBA00023128"/>
    </source>
</evidence>
<dbReference type="CDD" id="cd00496">
    <property type="entry name" value="PheRS_alpha_core"/>
    <property type="match status" value="1"/>
</dbReference>
<dbReference type="PANTHER" id="PTHR11538">
    <property type="entry name" value="PHENYLALANYL-TRNA SYNTHETASE"/>
    <property type="match status" value="1"/>
</dbReference>
<sequence>MRILRKNYIQPLHQFSTATSKTDSVCSHLTINSFDYKRDDFTNITPKILSHIGKNLHNHKHHPLGLIKQRIVNYFYSTFLGPRNIPKFAVFDNLHPVVTVEQNFDSLLIPKTHVSRNKSDCYYANKEHLLRAHMTAHQSELIHMGFDNCLTIGDVYRRDEIDPTHYPVFHQVDAIRILDAHQLSDIVDANIKIFEQKVMEDTEDKQGEHTVDSTKVMEGELKTTLTNLVKVLFGEDVEYRWVSTSFPFTHPSWELEVKFEGAWLEVLGCGITRHGILKSAGVEDKIGWAFGVGLERLAMRLYNIPDIRLFWSNDTGFLSQFKVSDVNASIKYKPVSVYPQCVNDISFWLGEPAEYHPNNFYELARDVGGDIVEQVSLIDEFKHKKTGHTSHCYRIIYRHMEKTLTQDEVNIIHKDIENAAAKQLGVKIR</sequence>
<dbReference type="PROSITE" id="PS51447">
    <property type="entry name" value="FDX_ACB"/>
    <property type="match status" value="1"/>
</dbReference>
<evidence type="ECO:0000313" key="20">
    <source>
        <dbReference type="EMBL" id="JAS21414.1"/>
    </source>
</evidence>
<evidence type="ECO:0000259" key="17">
    <source>
        <dbReference type="PROSITE" id="PS50862"/>
    </source>
</evidence>
<dbReference type="Pfam" id="PF03147">
    <property type="entry name" value="FDX-ACB"/>
    <property type="match status" value="1"/>
</dbReference>
<dbReference type="NCBIfam" id="TIGR00469">
    <property type="entry name" value="pheS_mito"/>
    <property type="match status" value="1"/>
</dbReference>
<keyword evidence="5" id="KW-0436">Ligase</keyword>
<dbReference type="FunFam" id="3.30.70.380:FF:000002">
    <property type="entry name" value="phenylalanine--tRNA ligase, mitochondrial"/>
    <property type="match status" value="1"/>
</dbReference>
<organism evidence="19">
    <name type="scientific">Clastoptera arizonana</name>
    <name type="common">Arizona spittle bug</name>
    <dbReference type="NCBI Taxonomy" id="38151"/>
    <lineage>
        <taxon>Eukaryota</taxon>
        <taxon>Metazoa</taxon>
        <taxon>Ecdysozoa</taxon>
        <taxon>Arthropoda</taxon>
        <taxon>Hexapoda</taxon>
        <taxon>Insecta</taxon>
        <taxon>Pterygota</taxon>
        <taxon>Neoptera</taxon>
        <taxon>Paraneoptera</taxon>
        <taxon>Hemiptera</taxon>
        <taxon>Auchenorrhyncha</taxon>
        <taxon>Cercopoidea</taxon>
        <taxon>Clastopteridae</taxon>
        <taxon>Clastoptera</taxon>
    </lineage>
</organism>
<keyword evidence="12" id="KW-0030">Aminoacyl-tRNA synthetase</keyword>
<dbReference type="GO" id="GO:0004826">
    <property type="term" value="F:phenylalanine-tRNA ligase activity"/>
    <property type="evidence" value="ECO:0007669"/>
    <property type="project" value="UniProtKB-EC"/>
</dbReference>
<comment type="catalytic activity">
    <reaction evidence="14">
        <text>tRNA(Phe) + L-phenylalanine + ATP = L-phenylalanyl-tRNA(Phe) + AMP + diphosphate + H(+)</text>
        <dbReference type="Rhea" id="RHEA:19413"/>
        <dbReference type="Rhea" id="RHEA-COMP:9668"/>
        <dbReference type="Rhea" id="RHEA-COMP:9699"/>
        <dbReference type="ChEBI" id="CHEBI:15378"/>
        <dbReference type="ChEBI" id="CHEBI:30616"/>
        <dbReference type="ChEBI" id="CHEBI:33019"/>
        <dbReference type="ChEBI" id="CHEBI:58095"/>
        <dbReference type="ChEBI" id="CHEBI:78442"/>
        <dbReference type="ChEBI" id="CHEBI:78531"/>
        <dbReference type="ChEBI" id="CHEBI:456215"/>
        <dbReference type="EC" id="6.1.1.20"/>
    </reaction>
</comment>
<keyword evidence="11" id="KW-0496">Mitochondrion</keyword>
<protein>
    <recommendedName>
        <fullName evidence="16">Phenylalanine--tRNA ligase, mitochondrial</fullName>
        <ecNumber evidence="4">6.1.1.20</ecNumber>
    </recommendedName>
    <alternativeName>
        <fullName evidence="13">Phenylalanyl-tRNA synthetase</fullName>
    </alternativeName>
</protein>
<evidence type="ECO:0000256" key="9">
    <source>
        <dbReference type="ARBA" id="ARBA00022946"/>
    </source>
</evidence>